<evidence type="ECO:0000313" key="2">
    <source>
        <dbReference type="EMBL" id="KAL3274015.1"/>
    </source>
</evidence>
<comment type="caution">
    <text evidence="2">The sequence shown here is derived from an EMBL/GenBank/DDBJ whole genome shotgun (WGS) entry which is preliminary data.</text>
</comment>
<sequence length="232" mass="26069">MKIKRNVYFVHKRHLKNYLFYSRNFKKSLSVLEYRRAKPIKRKSRSNYSDVQLFDEKSLSEVYHAQCYKLFTAVKIPADFKKESGTECNIVSEVSGKNSEISIPASTTTQIAETSAELSIPDSSITTVDADTPAELSIPSTSTTTQAAGISTDEPKTSCNIHDEDDLDTFHDHFEADGENNDDNVCGEMHIFVLLVRCHRQTLVGKMKKEIGDGVVYGESAARSVRGYCRHT</sequence>
<evidence type="ECO:0000256" key="1">
    <source>
        <dbReference type="SAM" id="MobiDB-lite"/>
    </source>
</evidence>
<dbReference type="EMBL" id="JABFTP020000062">
    <property type="protein sequence ID" value="KAL3274015.1"/>
    <property type="molecule type" value="Genomic_DNA"/>
</dbReference>
<organism evidence="2 3">
    <name type="scientific">Cryptolaemus montrouzieri</name>
    <dbReference type="NCBI Taxonomy" id="559131"/>
    <lineage>
        <taxon>Eukaryota</taxon>
        <taxon>Metazoa</taxon>
        <taxon>Ecdysozoa</taxon>
        <taxon>Arthropoda</taxon>
        <taxon>Hexapoda</taxon>
        <taxon>Insecta</taxon>
        <taxon>Pterygota</taxon>
        <taxon>Neoptera</taxon>
        <taxon>Endopterygota</taxon>
        <taxon>Coleoptera</taxon>
        <taxon>Polyphaga</taxon>
        <taxon>Cucujiformia</taxon>
        <taxon>Coccinelloidea</taxon>
        <taxon>Coccinellidae</taxon>
        <taxon>Scymninae</taxon>
        <taxon>Scymnini</taxon>
        <taxon>Cryptolaemus</taxon>
    </lineage>
</organism>
<name>A0ABD2N5N3_9CUCU</name>
<feature type="compositionally biased region" description="Polar residues" evidence="1">
    <location>
        <begin position="138"/>
        <end position="149"/>
    </location>
</feature>
<evidence type="ECO:0000313" key="3">
    <source>
        <dbReference type="Proteomes" id="UP001516400"/>
    </source>
</evidence>
<gene>
    <name evidence="2" type="ORF">HHI36_015433</name>
</gene>
<keyword evidence="3" id="KW-1185">Reference proteome</keyword>
<reference evidence="2 3" key="1">
    <citation type="journal article" date="2021" name="BMC Biol.">
        <title>Horizontally acquired antibacterial genes associated with adaptive radiation of ladybird beetles.</title>
        <authorList>
            <person name="Li H.S."/>
            <person name="Tang X.F."/>
            <person name="Huang Y.H."/>
            <person name="Xu Z.Y."/>
            <person name="Chen M.L."/>
            <person name="Du X.Y."/>
            <person name="Qiu B.Y."/>
            <person name="Chen P.T."/>
            <person name="Zhang W."/>
            <person name="Slipinski A."/>
            <person name="Escalona H.E."/>
            <person name="Waterhouse R.M."/>
            <person name="Zwick A."/>
            <person name="Pang H."/>
        </authorList>
    </citation>
    <scope>NUCLEOTIDE SEQUENCE [LARGE SCALE GENOMIC DNA]</scope>
    <source>
        <strain evidence="2">SYSU2018</strain>
    </source>
</reference>
<accession>A0ABD2N5N3</accession>
<proteinExistence type="predicted"/>
<protein>
    <submittedName>
        <fullName evidence="2">Uncharacterized protein</fullName>
    </submittedName>
</protein>
<dbReference type="Proteomes" id="UP001516400">
    <property type="component" value="Unassembled WGS sequence"/>
</dbReference>
<dbReference type="AlphaFoldDB" id="A0ABD2N5N3"/>
<feature type="region of interest" description="Disordered" evidence="1">
    <location>
        <begin position="135"/>
        <end position="160"/>
    </location>
</feature>